<protein>
    <submittedName>
        <fullName evidence="1">Uncharacterized protein</fullName>
    </submittedName>
</protein>
<name>A0A382JA84_9ZZZZ</name>
<gene>
    <name evidence="1" type="ORF">METZ01_LOCUS261393</name>
</gene>
<dbReference type="AlphaFoldDB" id="A0A382JA84"/>
<feature type="non-terminal residue" evidence="1">
    <location>
        <position position="86"/>
    </location>
</feature>
<reference evidence="1" key="1">
    <citation type="submission" date="2018-05" db="EMBL/GenBank/DDBJ databases">
        <authorList>
            <person name="Lanie J.A."/>
            <person name="Ng W.-L."/>
            <person name="Kazmierczak K.M."/>
            <person name="Andrzejewski T.M."/>
            <person name="Davidsen T.M."/>
            <person name="Wayne K.J."/>
            <person name="Tettelin H."/>
            <person name="Glass J.I."/>
            <person name="Rusch D."/>
            <person name="Podicherti R."/>
            <person name="Tsui H.-C.T."/>
            <person name="Winkler M.E."/>
        </authorList>
    </citation>
    <scope>NUCLEOTIDE SEQUENCE</scope>
</reference>
<sequence length="86" mass="9676">SARWIRRCGCGDSCPGGFACLCVRLQIDVDGIRSDCCRHLSRGCACLTPRRCTAHDRVVYSQRSRFNIAALRIGADSRLSFRTRRL</sequence>
<dbReference type="EMBL" id="UINC01072709">
    <property type="protein sequence ID" value="SVC08539.1"/>
    <property type="molecule type" value="Genomic_DNA"/>
</dbReference>
<proteinExistence type="predicted"/>
<evidence type="ECO:0000313" key="1">
    <source>
        <dbReference type="EMBL" id="SVC08539.1"/>
    </source>
</evidence>
<accession>A0A382JA84</accession>
<organism evidence="1">
    <name type="scientific">marine metagenome</name>
    <dbReference type="NCBI Taxonomy" id="408172"/>
    <lineage>
        <taxon>unclassified sequences</taxon>
        <taxon>metagenomes</taxon>
        <taxon>ecological metagenomes</taxon>
    </lineage>
</organism>
<feature type="non-terminal residue" evidence="1">
    <location>
        <position position="1"/>
    </location>
</feature>